<proteinExistence type="predicted"/>
<feature type="domain" description="Protein kinase" evidence="2">
    <location>
        <begin position="163"/>
        <end position="491"/>
    </location>
</feature>
<dbReference type="GO" id="GO:0005524">
    <property type="term" value="F:ATP binding"/>
    <property type="evidence" value="ECO:0007669"/>
    <property type="project" value="InterPro"/>
</dbReference>
<reference evidence="3 4" key="1">
    <citation type="journal article" date="2020" name="ISME J.">
        <title>Uncovering the hidden diversity of litter-decomposition mechanisms in mushroom-forming fungi.</title>
        <authorList>
            <person name="Floudas D."/>
            <person name="Bentzer J."/>
            <person name="Ahren D."/>
            <person name="Johansson T."/>
            <person name="Persson P."/>
            <person name="Tunlid A."/>
        </authorList>
    </citation>
    <scope>NUCLEOTIDE SEQUENCE [LARGE SCALE GENOMIC DNA]</scope>
    <source>
        <strain evidence="3 4">CBS 406.79</strain>
    </source>
</reference>
<dbReference type="PROSITE" id="PS50011">
    <property type="entry name" value="PROTEIN_KINASE_DOM"/>
    <property type="match status" value="1"/>
</dbReference>
<dbReference type="OrthoDB" id="2722301at2759"/>
<sequence length="620" mass="69209">MSYQELFPIDNTHESSESRSSTPSYSYSTHSTRSATIPISSLNLEARPRVFPSHTAWASFWYDLAPWFKKRGYILHIPGSRSGWEDISDGFTVPGLTPGPSQGSYFSPGNPAAGEAEDGDLNDNSGSSGDPYPYAFTDSHTSSQEDYIYDHSRRIKASPPNPVKVPPFIASSNTGRVYAAQDSRGKHVSIKILRKDSEQWRVVQIVRKWQGGQGQGEKSSDSVGVGVLPILDVLEYDEDTRIGTDYAFIIMPRWGDVPGPNRLFRSAQDVEVFVVDVLRLDGQGLETLHSLNIAHRDIKINNLVMNHLFRVPVRTARAIQILVEPMKNTMSKNDTSRSTATAIPPSLSINLSHPLRFAIIDFDFAMVMSPVPYRKGIDTEGNRKERYRLPSRLAWMQEYSAGDVAQGELVYDPFKYDVGVLGVMFCEMLQQYIPQLPYLVPLLDRMTTHELKKRFTAREAREFVEAYLTQGQHRFGGEYKDGDTESAPSYLHVGSESGTGVAGNRDVPSSKLPLLSSSVARNSGGNLATDVRPVFDTAATRKESFAWLGRYPKRRSGQSHPLASSIPAEVSPKFLYASISPFAATESSTTRWSRLPAEFYEDFPQWRDYVTPLCRDGRCG</sequence>
<dbReference type="InterPro" id="IPR008271">
    <property type="entry name" value="Ser/Thr_kinase_AS"/>
</dbReference>
<gene>
    <name evidence="3" type="ORF">D9757_010983</name>
</gene>
<comment type="caution">
    <text evidence="3">The sequence shown here is derived from an EMBL/GenBank/DDBJ whole genome shotgun (WGS) entry which is preliminary data.</text>
</comment>
<evidence type="ECO:0000313" key="3">
    <source>
        <dbReference type="EMBL" id="KAF5367646.1"/>
    </source>
</evidence>
<dbReference type="AlphaFoldDB" id="A0A8H5GMS4"/>
<feature type="compositionally biased region" description="Low complexity" evidence="1">
    <location>
        <begin position="18"/>
        <end position="30"/>
    </location>
</feature>
<protein>
    <recommendedName>
        <fullName evidence="2">Protein kinase domain-containing protein</fullName>
    </recommendedName>
</protein>
<evidence type="ECO:0000313" key="4">
    <source>
        <dbReference type="Proteomes" id="UP000518752"/>
    </source>
</evidence>
<dbReference type="InterPro" id="IPR011009">
    <property type="entry name" value="Kinase-like_dom_sf"/>
</dbReference>
<dbReference type="Proteomes" id="UP000518752">
    <property type="component" value="Unassembled WGS sequence"/>
</dbReference>
<name>A0A8H5GMS4_9AGAR</name>
<dbReference type="EMBL" id="JAACJN010000141">
    <property type="protein sequence ID" value="KAF5367646.1"/>
    <property type="molecule type" value="Genomic_DNA"/>
</dbReference>
<dbReference type="InterPro" id="IPR000719">
    <property type="entry name" value="Prot_kinase_dom"/>
</dbReference>
<dbReference type="PROSITE" id="PS00108">
    <property type="entry name" value="PROTEIN_KINASE_ST"/>
    <property type="match status" value="1"/>
</dbReference>
<dbReference type="Gene3D" id="1.10.510.10">
    <property type="entry name" value="Transferase(Phosphotransferase) domain 1"/>
    <property type="match status" value="1"/>
</dbReference>
<feature type="region of interest" description="Disordered" evidence="1">
    <location>
        <begin position="91"/>
        <end position="136"/>
    </location>
</feature>
<dbReference type="SMART" id="SM00220">
    <property type="entry name" value="S_TKc"/>
    <property type="match status" value="1"/>
</dbReference>
<evidence type="ECO:0000256" key="1">
    <source>
        <dbReference type="SAM" id="MobiDB-lite"/>
    </source>
</evidence>
<evidence type="ECO:0000259" key="2">
    <source>
        <dbReference type="PROSITE" id="PS50011"/>
    </source>
</evidence>
<keyword evidence="4" id="KW-1185">Reference proteome</keyword>
<dbReference type="SUPFAM" id="SSF56112">
    <property type="entry name" value="Protein kinase-like (PK-like)"/>
    <property type="match status" value="1"/>
</dbReference>
<dbReference type="GO" id="GO:0004672">
    <property type="term" value="F:protein kinase activity"/>
    <property type="evidence" value="ECO:0007669"/>
    <property type="project" value="InterPro"/>
</dbReference>
<feature type="region of interest" description="Disordered" evidence="1">
    <location>
        <begin position="1"/>
        <end position="30"/>
    </location>
</feature>
<accession>A0A8H5GMS4</accession>
<organism evidence="3 4">
    <name type="scientific">Collybiopsis confluens</name>
    <dbReference type="NCBI Taxonomy" id="2823264"/>
    <lineage>
        <taxon>Eukaryota</taxon>
        <taxon>Fungi</taxon>
        <taxon>Dikarya</taxon>
        <taxon>Basidiomycota</taxon>
        <taxon>Agaricomycotina</taxon>
        <taxon>Agaricomycetes</taxon>
        <taxon>Agaricomycetidae</taxon>
        <taxon>Agaricales</taxon>
        <taxon>Marasmiineae</taxon>
        <taxon>Omphalotaceae</taxon>
        <taxon>Collybiopsis</taxon>
    </lineage>
</organism>